<dbReference type="STRING" id="7266.A0A3B0KXG9"/>
<dbReference type="Pfam" id="PF00179">
    <property type="entry name" value="UQ_con"/>
    <property type="match status" value="1"/>
</dbReference>
<evidence type="ECO:0000256" key="3">
    <source>
        <dbReference type="ARBA" id="ARBA00012486"/>
    </source>
</evidence>
<dbReference type="InterPro" id="IPR000608">
    <property type="entry name" value="UBC"/>
</dbReference>
<dbReference type="EC" id="2.3.2.23" evidence="3"/>
<comment type="catalytic activity">
    <reaction evidence="1">
        <text>S-ubiquitinyl-[E1 ubiquitin-activating enzyme]-L-cysteine + [E2 ubiquitin-conjugating enzyme]-L-cysteine = [E1 ubiquitin-activating enzyme]-L-cysteine + S-ubiquitinyl-[E2 ubiquitin-conjugating enzyme]-L-cysteine.</text>
        <dbReference type="EC" id="2.3.2.23"/>
    </reaction>
</comment>
<dbReference type="GO" id="GO:0005524">
    <property type="term" value="F:ATP binding"/>
    <property type="evidence" value="ECO:0007669"/>
    <property type="project" value="UniProtKB-KW"/>
</dbReference>
<evidence type="ECO:0000256" key="7">
    <source>
        <dbReference type="ARBA" id="ARBA00022840"/>
    </source>
</evidence>
<protein>
    <recommendedName>
        <fullName evidence="3">E2 ubiquitin-conjugating enzyme</fullName>
        <ecNumber evidence="3">2.3.2.23</ecNumber>
    </recommendedName>
</protein>
<dbReference type="InterPro" id="IPR016135">
    <property type="entry name" value="UBQ-conjugating_enzyme/RWD"/>
</dbReference>
<gene>
    <name evidence="9" type="ORF">DGUA_6G021247</name>
</gene>
<dbReference type="PANTHER" id="PTHR24068">
    <property type="entry name" value="UBIQUITIN-CONJUGATING ENZYME E2"/>
    <property type="match status" value="1"/>
</dbReference>
<keyword evidence="4" id="KW-0808">Transferase</keyword>
<evidence type="ECO:0000256" key="2">
    <source>
        <dbReference type="ARBA" id="ARBA00004906"/>
    </source>
</evidence>
<evidence type="ECO:0000256" key="5">
    <source>
        <dbReference type="ARBA" id="ARBA00022741"/>
    </source>
</evidence>
<dbReference type="PROSITE" id="PS50127">
    <property type="entry name" value="UBC_2"/>
    <property type="match status" value="1"/>
</dbReference>
<evidence type="ECO:0000256" key="1">
    <source>
        <dbReference type="ARBA" id="ARBA00000485"/>
    </source>
</evidence>
<name>A0A3B0KXG9_DROGU</name>
<keyword evidence="7" id="KW-0067">ATP-binding</keyword>
<dbReference type="FunFam" id="3.10.110.10:FF:000101">
    <property type="entry name" value="Ubiquitin-conjugating enzyme E2 D2"/>
    <property type="match status" value="1"/>
</dbReference>
<evidence type="ECO:0000256" key="6">
    <source>
        <dbReference type="ARBA" id="ARBA00022786"/>
    </source>
</evidence>
<dbReference type="Gene3D" id="3.10.110.10">
    <property type="entry name" value="Ubiquitin Conjugating Enzyme"/>
    <property type="match status" value="1"/>
</dbReference>
<keyword evidence="10" id="KW-1185">Reference proteome</keyword>
<dbReference type="AlphaFoldDB" id="A0A3B0KXG9"/>
<keyword evidence="5" id="KW-0547">Nucleotide-binding</keyword>
<dbReference type="SUPFAM" id="SSF54495">
    <property type="entry name" value="UBC-like"/>
    <property type="match status" value="1"/>
</dbReference>
<dbReference type="SMART" id="SM00212">
    <property type="entry name" value="UBCc"/>
    <property type="match status" value="1"/>
</dbReference>
<keyword evidence="6" id="KW-0833">Ubl conjugation pathway</keyword>
<dbReference type="GO" id="GO:0061631">
    <property type="term" value="F:ubiquitin conjugating enzyme activity"/>
    <property type="evidence" value="ECO:0007669"/>
    <property type="project" value="UniProtKB-EC"/>
</dbReference>
<feature type="domain" description="UBC core" evidence="8">
    <location>
        <begin position="84"/>
        <end position="235"/>
    </location>
</feature>
<evidence type="ECO:0000256" key="4">
    <source>
        <dbReference type="ARBA" id="ARBA00022679"/>
    </source>
</evidence>
<comment type="pathway">
    <text evidence="2">Protein modification; protein ubiquitination.</text>
</comment>
<evidence type="ECO:0000313" key="9">
    <source>
        <dbReference type="EMBL" id="SPP90101.1"/>
    </source>
</evidence>
<reference evidence="10" key="1">
    <citation type="submission" date="2018-01" db="EMBL/GenBank/DDBJ databases">
        <authorList>
            <person name="Alioto T."/>
            <person name="Alioto T."/>
        </authorList>
    </citation>
    <scope>NUCLEOTIDE SEQUENCE [LARGE SCALE GENOMIC DNA]</scope>
</reference>
<organism evidence="9 10">
    <name type="scientific">Drosophila guanche</name>
    <name type="common">Fruit fly</name>
    <dbReference type="NCBI Taxonomy" id="7266"/>
    <lineage>
        <taxon>Eukaryota</taxon>
        <taxon>Metazoa</taxon>
        <taxon>Ecdysozoa</taxon>
        <taxon>Arthropoda</taxon>
        <taxon>Hexapoda</taxon>
        <taxon>Insecta</taxon>
        <taxon>Pterygota</taxon>
        <taxon>Neoptera</taxon>
        <taxon>Endopterygota</taxon>
        <taxon>Diptera</taxon>
        <taxon>Brachycera</taxon>
        <taxon>Muscomorpha</taxon>
        <taxon>Ephydroidea</taxon>
        <taxon>Drosophilidae</taxon>
        <taxon>Drosophila</taxon>
        <taxon>Sophophora</taxon>
    </lineage>
</organism>
<dbReference type="EMBL" id="OUUW01000086">
    <property type="protein sequence ID" value="SPP90101.1"/>
    <property type="molecule type" value="Genomic_DNA"/>
</dbReference>
<sequence length="236" mass="26547">MSLRRSIRIELAARAAAATRNETSSAVQRTATHRIRNRRAATATRNATSSAVQRHATHRIRNRRAATAIRNATSSAVQRPRGGGPRGRLLRELKEIMLNPTDGCHVEIVEDDITHWHCIILGPSNSPYEGGNFKLDILFPDNYPHVPPHVQFTTQIYHCNITSGGQFSDSMSRHNILSDNWSPILTADKVLLSIMSLLADPNPDDPTEIVVANMYKRDREQHDRVAREWTTLYAMP</sequence>
<accession>A0A3B0KXG9</accession>
<dbReference type="OrthoDB" id="7851174at2759"/>
<dbReference type="Proteomes" id="UP000268350">
    <property type="component" value="Unassembled WGS sequence"/>
</dbReference>
<dbReference type="GO" id="GO:0006511">
    <property type="term" value="P:ubiquitin-dependent protein catabolic process"/>
    <property type="evidence" value="ECO:0007669"/>
    <property type="project" value="UniProtKB-ARBA"/>
</dbReference>
<proteinExistence type="predicted"/>
<evidence type="ECO:0000259" key="8">
    <source>
        <dbReference type="PROSITE" id="PS50127"/>
    </source>
</evidence>
<evidence type="ECO:0000313" key="10">
    <source>
        <dbReference type="Proteomes" id="UP000268350"/>
    </source>
</evidence>